<dbReference type="STRING" id="190721.ACS15_4016"/>
<dbReference type="Gene3D" id="3.40.50.1820">
    <property type="entry name" value="alpha/beta hydrolase"/>
    <property type="match status" value="1"/>
</dbReference>
<dbReference type="Proteomes" id="UP000078572">
    <property type="component" value="Chromosome 2"/>
</dbReference>
<dbReference type="GO" id="GO:0052689">
    <property type="term" value="F:carboxylic ester hydrolase activity"/>
    <property type="evidence" value="ECO:0007669"/>
    <property type="project" value="UniProtKB-ARBA"/>
</dbReference>
<organism evidence="4 6">
    <name type="scientific">Ralstonia insidiosa</name>
    <dbReference type="NCBI Taxonomy" id="190721"/>
    <lineage>
        <taxon>Bacteria</taxon>
        <taxon>Pseudomonadati</taxon>
        <taxon>Pseudomonadota</taxon>
        <taxon>Betaproteobacteria</taxon>
        <taxon>Burkholderiales</taxon>
        <taxon>Burkholderiaceae</taxon>
        <taxon>Ralstonia</taxon>
    </lineage>
</organism>
<reference evidence="5 7" key="3">
    <citation type="submission" date="2020-04" db="EMBL/GenBank/DDBJ databases">
        <title>Ralstonia insidiosa genome sequencing and assembly.</title>
        <authorList>
            <person name="Martins R.C.R."/>
            <person name="Perdigao-Neto L.V."/>
            <person name="Levin A.S.S."/>
            <person name="Costa S.F."/>
        </authorList>
    </citation>
    <scope>NUCLEOTIDE SEQUENCE [LARGE SCALE GENOMIC DNA]</scope>
    <source>
        <strain evidence="5 7">5047</strain>
    </source>
</reference>
<dbReference type="InterPro" id="IPR050261">
    <property type="entry name" value="FrsA_esterase"/>
</dbReference>
<evidence type="ECO:0000313" key="4">
    <source>
        <dbReference type="EMBL" id="ANJ74670.1"/>
    </source>
</evidence>
<evidence type="ECO:0000313" key="5">
    <source>
        <dbReference type="EMBL" id="NMV36446.1"/>
    </source>
</evidence>
<evidence type="ECO:0000313" key="7">
    <source>
        <dbReference type="Proteomes" id="UP000575469"/>
    </source>
</evidence>
<keyword evidence="1 4" id="KW-0378">Hydrolase</keyword>
<dbReference type="PANTHER" id="PTHR22946">
    <property type="entry name" value="DIENELACTONE HYDROLASE DOMAIN-CONTAINING PROTEIN-RELATED"/>
    <property type="match status" value="1"/>
</dbReference>
<accession>A0A192A2H0</accession>
<dbReference type="OrthoDB" id="5504996at2"/>
<sequence length="342" mass="38035">MRYEAGHASHFNRWVSCLSWLAAVVLSPMAVAQALQPDTQGRIEFNSFTPKTMFDLARERRQNWPEQKVWGDLSLPKTDAAKVPAIVLVHGSSGVEPAMAQWVQALNEVGVATFVIYIFEPRGVKRTVEDQTRVPHSADMVDAYQALQLLATHPRIDPARIGIMGFSRGGTVAFQTEEEPLRRAVIKSDLKFALHIPVYAACSQVFWSPDLSRAPMLNLVGADDDYVMPEPCEQLAKRYADAGVPVRTIRYDSARHGWDSTVALAYLGRATKATSCGVVRWDIDTWTATAERTGEVIEPAKLRDFFAGCMSLGAHVGRNEAAYQKSRKDVQAFVREVFFPGH</sequence>
<feature type="signal peptide" evidence="2">
    <location>
        <begin position="1"/>
        <end position="32"/>
    </location>
</feature>
<evidence type="ECO:0000313" key="6">
    <source>
        <dbReference type="Proteomes" id="UP000078572"/>
    </source>
</evidence>
<dbReference type="InterPro" id="IPR029058">
    <property type="entry name" value="AB_hydrolase_fold"/>
</dbReference>
<evidence type="ECO:0000259" key="3">
    <source>
        <dbReference type="Pfam" id="PF01738"/>
    </source>
</evidence>
<gene>
    <name evidence="4" type="ORF">A9Y76_18980</name>
    <name evidence="5" type="ORF">HGR00_00805</name>
</gene>
<dbReference type="InterPro" id="IPR002925">
    <property type="entry name" value="Dienelactn_hydro"/>
</dbReference>
<name>A0A192A2H0_9RALS</name>
<dbReference type="EMBL" id="JABBZM010000001">
    <property type="protein sequence ID" value="NMV36446.1"/>
    <property type="molecule type" value="Genomic_DNA"/>
</dbReference>
<protein>
    <submittedName>
        <fullName evidence="4">Dienelactone hydrolase</fullName>
    </submittedName>
</protein>
<dbReference type="RefSeq" id="WP_064806712.1">
    <property type="nucleotide sequence ID" value="NZ_CP016023.1"/>
</dbReference>
<dbReference type="EMBL" id="CP016023">
    <property type="protein sequence ID" value="ANJ74670.1"/>
    <property type="molecule type" value="Genomic_DNA"/>
</dbReference>
<dbReference type="SUPFAM" id="SSF53474">
    <property type="entry name" value="alpha/beta-Hydrolases"/>
    <property type="match status" value="1"/>
</dbReference>
<dbReference type="AlphaFoldDB" id="A0A192A2H0"/>
<dbReference type="PANTHER" id="PTHR22946:SF9">
    <property type="entry name" value="POLYKETIDE TRANSFERASE AF380"/>
    <property type="match status" value="1"/>
</dbReference>
<proteinExistence type="predicted"/>
<reference evidence="6" key="2">
    <citation type="submission" date="2016-06" db="EMBL/GenBank/DDBJ databases">
        <authorList>
            <person name="Xu Y."/>
            <person name="Nagy A."/>
            <person name="Yan X."/>
            <person name="Kim S.W."/>
            <person name="Haley B."/>
            <person name="Liu N.T."/>
            <person name="Nou X."/>
        </authorList>
    </citation>
    <scope>NUCLEOTIDE SEQUENCE [LARGE SCALE GENOMIC DNA]</scope>
    <source>
        <strain evidence="6">ATCC 49129</strain>
    </source>
</reference>
<evidence type="ECO:0000256" key="1">
    <source>
        <dbReference type="ARBA" id="ARBA00022801"/>
    </source>
</evidence>
<dbReference type="GeneID" id="61528117"/>
<feature type="domain" description="Dienelactone hydrolase" evidence="3">
    <location>
        <begin position="79"/>
        <end position="259"/>
    </location>
</feature>
<dbReference type="Pfam" id="PF01738">
    <property type="entry name" value="DLH"/>
    <property type="match status" value="1"/>
</dbReference>
<evidence type="ECO:0000256" key="2">
    <source>
        <dbReference type="SAM" id="SignalP"/>
    </source>
</evidence>
<feature type="chain" id="PRO_5044553967" evidence="2">
    <location>
        <begin position="33"/>
        <end position="342"/>
    </location>
</feature>
<dbReference type="Proteomes" id="UP000575469">
    <property type="component" value="Unassembled WGS sequence"/>
</dbReference>
<reference evidence="4" key="1">
    <citation type="submission" date="2016-06" db="EMBL/GenBank/DDBJ databases">
        <authorList>
            <person name="Kjaerup R.B."/>
            <person name="Dalgaard T.S."/>
            <person name="Juul-Madsen H.R."/>
        </authorList>
    </citation>
    <scope>NUCLEOTIDE SEQUENCE [LARGE SCALE GENOMIC DNA]</scope>
    <source>
        <strain evidence="4">ATCC 49129</strain>
    </source>
</reference>
<keyword evidence="2" id="KW-0732">Signal</keyword>
<keyword evidence="6" id="KW-1185">Reference proteome</keyword>